<name>A0A1B3Z667_9SPHN</name>
<dbReference type="AlphaFoldDB" id="A0A1B3Z667"/>
<dbReference type="SUPFAM" id="SSF48613">
    <property type="entry name" value="Heme oxygenase-like"/>
    <property type="match status" value="1"/>
</dbReference>
<dbReference type="Proteomes" id="UP000094256">
    <property type="component" value="Chromosome"/>
</dbReference>
<dbReference type="GO" id="GO:0006788">
    <property type="term" value="P:heme oxidation"/>
    <property type="evidence" value="ECO:0007669"/>
    <property type="project" value="InterPro"/>
</dbReference>
<dbReference type="InterPro" id="IPR016084">
    <property type="entry name" value="Haem_Oase-like_multi-hlx"/>
</dbReference>
<protein>
    <recommendedName>
        <fullName evidence="3">Heme oxygenase</fullName>
    </recommendedName>
</protein>
<dbReference type="STRING" id="1560345.AWL63_01935"/>
<keyword evidence="2" id="KW-1185">Reference proteome</keyword>
<gene>
    <name evidence="1" type="ORF">AWL63_01935</name>
</gene>
<dbReference type="Pfam" id="PF01126">
    <property type="entry name" value="Heme_oxygenase"/>
    <property type="match status" value="1"/>
</dbReference>
<sequence>MRTATAAHHDRVDAVFSRADLANRDHYARFLQAQAGAYLPVEAALERAGAARLVPDWEARRRSHRLRADLAALGIAVPDDGADIAFDDDAAVLGGVYVLEGSRLGGAMLARGVPAAFPKSFLTPDQSASWRHLLDLLEHKVIGPAERSSAIESASRVFLLFESNGLRYLRAD</sequence>
<dbReference type="KEGG" id="span:AWL63_01935"/>
<dbReference type="InterPro" id="IPR016053">
    <property type="entry name" value="Haem_Oase-like"/>
</dbReference>
<evidence type="ECO:0000313" key="2">
    <source>
        <dbReference type="Proteomes" id="UP000094256"/>
    </source>
</evidence>
<evidence type="ECO:0000313" key="1">
    <source>
        <dbReference type="EMBL" id="AOH82921.1"/>
    </source>
</evidence>
<organism evidence="1 2">
    <name type="scientific">Sphingomonas panacis</name>
    <dbReference type="NCBI Taxonomy" id="1560345"/>
    <lineage>
        <taxon>Bacteria</taxon>
        <taxon>Pseudomonadati</taxon>
        <taxon>Pseudomonadota</taxon>
        <taxon>Alphaproteobacteria</taxon>
        <taxon>Sphingomonadales</taxon>
        <taxon>Sphingomonadaceae</taxon>
        <taxon>Sphingomonas</taxon>
    </lineage>
</organism>
<dbReference type="CDD" id="cd19166">
    <property type="entry name" value="HemeO-bac"/>
    <property type="match status" value="1"/>
</dbReference>
<reference evidence="1 2" key="1">
    <citation type="submission" date="2016-01" db="EMBL/GenBank/DDBJ databases">
        <title>Complete genome and mega plasmid sequence of Sphingomonas panacis DCY99 elicits systemic resistance in rice to Xanthomonas oryzae.</title>
        <authorList>
            <person name="Kim Y.J."/>
            <person name="Yang D.C."/>
            <person name="Sing P."/>
        </authorList>
    </citation>
    <scope>NUCLEOTIDE SEQUENCE [LARGE SCALE GENOMIC DNA]</scope>
    <source>
        <strain evidence="1 2">DCY99</strain>
    </source>
</reference>
<proteinExistence type="predicted"/>
<accession>A0A1B3Z667</accession>
<dbReference type="Gene3D" id="1.20.910.10">
    <property type="entry name" value="Heme oxygenase-like"/>
    <property type="match status" value="1"/>
</dbReference>
<dbReference type="EMBL" id="CP014168">
    <property type="protein sequence ID" value="AOH82921.1"/>
    <property type="molecule type" value="Genomic_DNA"/>
</dbReference>
<dbReference type="GO" id="GO:0004392">
    <property type="term" value="F:heme oxygenase (decyclizing) activity"/>
    <property type="evidence" value="ECO:0007669"/>
    <property type="project" value="InterPro"/>
</dbReference>
<evidence type="ECO:0008006" key="3">
    <source>
        <dbReference type="Google" id="ProtNLM"/>
    </source>
</evidence>